<dbReference type="InterPro" id="IPR052146">
    <property type="entry name" value="HOT1"/>
</dbReference>
<evidence type="ECO:0000259" key="1">
    <source>
        <dbReference type="Pfam" id="PF12550"/>
    </source>
</evidence>
<evidence type="ECO:0000313" key="2">
    <source>
        <dbReference type="EMBL" id="KAF2177479.1"/>
    </source>
</evidence>
<dbReference type="Gene3D" id="1.10.443.20">
    <property type="entry name" value="Centromere DNA-binding protein complex CBF3 subunit, domain 2"/>
    <property type="match status" value="1"/>
</dbReference>
<dbReference type="GO" id="GO:0000981">
    <property type="term" value="F:DNA-binding transcription factor activity, RNA polymerase II-specific"/>
    <property type="evidence" value="ECO:0007669"/>
    <property type="project" value="TreeGrafter"/>
</dbReference>
<sequence>MRQEFPAHPIWADPVFVRADYLAFAKDVELSLLDVEEPEEHLAPGSRARGHDWGAETRERLNSIELRLGDLLEGRISLTLHPTRRTTTASGSTTPASAATAARSFHSALASLSSAAAPSPSLSPPPPPYVLSRAITTVPQLWREWTTGLVGGPSVQGLEDMYGPRWRQKHSEQVLYGRRKIIIDEIWRRQAKGISTGAAVGEVELIRQRGQLSLYQLYQLLNRQKKCTL</sequence>
<keyword evidence="3" id="KW-1185">Reference proteome</keyword>
<dbReference type="Pfam" id="PF12550">
    <property type="entry name" value="GCR1_C"/>
    <property type="match status" value="1"/>
</dbReference>
<dbReference type="PANTHER" id="PTHR37784:SF2">
    <property type="entry name" value="HIGH-OSMOLARITY-INDUCED TRANSCRIPTION PROTEIN 1"/>
    <property type="match status" value="1"/>
</dbReference>
<dbReference type="GO" id="GO:0000978">
    <property type="term" value="F:RNA polymerase II cis-regulatory region sequence-specific DNA binding"/>
    <property type="evidence" value="ECO:0007669"/>
    <property type="project" value="TreeGrafter"/>
</dbReference>
<dbReference type="OrthoDB" id="428577at2759"/>
<dbReference type="InterPro" id="IPR038279">
    <property type="entry name" value="Ndc10_dom2_sf"/>
</dbReference>
<dbReference type="GO" id="GO:0060963">
    <property type="term" value="P:positive regulation of ribosomal protein gene transcription by RNA polymerase II"/>
    <property type="evidence" value="ECO:0007669"/>
    <property type="project" value="TreeGrafter"/>
</dbReference>
<protein>
    <recommendedName>
        <fullName evidence="1">Transcription activator GCR1-like domain-containing protein</fullName>
    </recommendedName>
</protein>
<evidence type="ECO:0000313" key="3">
    <source>
        <dbReference type="Proteomes" id="UP000800200"/>
    </source>
</evidence>
<organism evidence="2 3">
    <name type="scientific">Zopfia rhizophila CBS 207.26</name>
    <dbReference type="NCBI Taxonomy" id="1314779"/>
    <lineage>
        <taxon>Eukaryota</taxon>
        <taxon>Fungi</taxon>
        <taxon>Dikarya</taxon>
        <taxon>Ascomycota</taxon>
        <taxon>Pezizomycotina</taxon>
        <taxon>Dothideomycetes</taxon>
        <taxon>Dothideomycetes incertae sedis</taxon>
        <taxon>Zopfiaceae</taxon>
        <taxon>Zopfia</taxon>
    </lineage>
</organism>
<accession>A0A6A6DGV5</accession>
<proteinExistence type="predicted"/>
<gene>
    <name evidence="2" type="ORF">K469DRAFT_807723</name>
</gene>
<feature type="domain" description="Transcription activator GCR1-like" evidence="1">
    <location>
        <begin position="129"/>
        <end position="207"/>
    </location>
</feature>
<reference evidence="2" key="1">
    <citation type="journal article" date="2020" name="Stud. Mycol.">
        <title>101 Dothideomycetes genomes: a test case for predicting lifestyles and emergence of pathogens.</title>
        <authorList>
            <person name="Haridas S."/>
            <person name="Albert R."/>
            <person name="Binder M."/>
            <person name="Bloem J."/>
            <person name="Labutti K."/>
            <person name="Salamov A."/>
            <person name="Andreopoulos B."/>
            <person name="Baker S."/>
            <person name="Barry K."/>
            <person name="Bills G."/>
            <person name="Bluhm B."/>
            <person name="Cannon C."/>
            <person name="Castanera R."/>
            <person name="Culley D."/>
            <person name="Daum C."/>
            <person name="Ezra D."/>
            <person name="Gonzalez J."/>
            <person name="Henrissat B."/>
            <person name="Kuo A."/>
            <person name="Liang C."/>
            <person name="Lipzen A."/>
            <person name="Lutzoni F."/>
            <person name="Magnuson J."/>
            <person name="Mondo S."/>
            <person name="Nolan M."/>
            <person name="Ohm R."/>
            <person name="Pangilinan J."/>
            <person name="Park H.-J."/>
            <person name="Ramirez L."/>
            <person name="Alfaro M."/>
            <person name="Sun H."/>
            <person name="Tritt A."/>
            <person name="Yoshinaga Y."/>
            <person name="Zwiers L.-H."/>
            <person name="Turgeon B."/>
            <person name="Goodwin S."/>
            <person name="Spatafora J."/>
            <person name="Crous P."/>
            <person name="Grigoriev I."/>
        </authorList>
    </citation>
    <scope>NUCLEOTIDE SEQUENCE</scope>
    <source>
        <strain evidence="2">CBS 207.26</strain>
    </source>
</reference>
<dbReference type="EMBL" id="ML994688">
    <property type="protein sequence ID" value="KAF2177479.1"/>
    <property type="molecule type" value="Genomic_DNA"/>
</dbReference>
<dbReference type="Proteomes" id="UP000800200">
    <property type="component" value="Unassembled WGS sequence"/>
</dbReference>
<name>A0A6A6DGV5_9PEZI</name>
<dbReference type="InterPro" id="IPR022210">
    <property type="entry name" value="TF_GCR1-like"/>
</dbReference>
<dbReference type="AlphaFoldDB" id="A0A6A6DGV5"/>
<dbReference type="PANTHER" id="PTHR37784">
    <property type="entry name" value="PROTEIN MSN1"/>
    <property type="match status" value="1"/>
</dbReference>